<accession>A0ABD3WFH7</accession>
<reference evidence="2 3" key="1">
    <citation type="submission" date="2024-11" db="EMBL/GenBank/DDBJ databases">
        <title>Chromosome-level genome assembly of the freshwater bivalve Anodonta woodiana.</title>
        <authorList>
            <person name="Chen X."/>
        </authorList>
    </citation>
    <scope>NUCLEOTIDE SEQUENCE [LARGE SCALE GENOMIC DNA]</scope>
    <source>
        <strain evidence="2">MN2024</strain>
        <tissue evidence="2">Gills</tissue>
    </source>
</reference>
<feature type="compositionally biased region" description="Polar residues" evidence="1">
    <location>
        <begin position="493"/>
        <end position="502"/>
    </location>
</feature>
<feature type="compositionally biased region" description="Polar residues" evidence="1">
    <location>
        <begin position="468"/>
        <end position="477"/>
    </location>
</feature>
<dbReference type="AlphaFoldDB" id="A0ABD3WFH7"/>
<evidence type="ECO:0000313" key="3">
    <source>
        <dbReference type="Proteomes" id="UP001634394"/>
    </source>
</evidence>
<feature type="region of interest" description="Disordered" evidence="1">
    <location>
        <begin position="421"/>
        <end position="511"/>
    </location>
</feature>
<feature type="compositionally biased region" description="Basic and acidic residues" evidence="1">
    <location>
        <begin position="794"/>
        <end position="815"/>
    </location>
</feature>
<sequence length="1132" mass="128345">MEFIIINIQQSNFHRLKRKAATRPNSDRSSVSWLSTSRIRVLNKKAKHKFIHWRSKAGSYSSRVGNITPTQMNYVSPNKEQKSPNYHVKMPFKHAVNKPDMRPDGVMSPSQELKERTALATYHINRILSHDDQPDVKKKHGRLQKAKLKPLYPVAIEGPSITQCRGIVSDAHSYGPSASRTLQRRQQLLKQIPNVHQYLYDRPHTVESLHQTSIASSGDESNDNGEISSDSFDSNRSLPDEILYTTPKSGFELDKQNNRVNIPTTERGDITNGTAENFQSSSREITPTPRMFVTEMNSKSEKIDAELAWRLQNGSPVKKTNEDEINTEKNNSAETNPIDGPSPVEDTSNRSRSPYKSVRFVEDAHSKEIKQMKNAKIAEQQLKLSQKNYSDDNTTQLKGYDAKKDDLNIMDLDQKKTKPTIKKGNVSCKEDAGKENEHWDKDDDNDDDKDNRKPKDGKRNEDSAVENAMNNGMTNKEGNSENKISDSSDTKGKNTSMFSSKVSQDESDSVMQNLDRAKVQHCSSYSQSQVIADQCRLQFQTVHHGDAVHKVICDENRSRSPSPNHQNTSRVKLNNSMKSSHEKEQEFLFFSRNDNVKSGTEDFDYTVSRPKVKFQLQSDKIEESKPSIFWESDTGDELGLRSDTEINFDTLESELKLLQSTIQKSLSKEKELDEGLEVLTLIEKNTKNEESKCIVSPEAESPFIDRLNLGLSKDLNSDRGSTSNVAADSVRDGGYSALLMQYRQRCIQSWDHCGEIYSQSNQDDAKMRLQKKSSAGIIKPKRVSSAGIVRPKRMSSDKQSRDSDTSQDSGVKDMESSLGSQQNSSILQRSETYRGRSMFLDEECQRKHQSIEREVLDSGCGSEDTLSEMSGTVTAMSDVPQLNLGSLSNCLDLTQNRDNMGDVNSHEGRNLLDIVCDHLPNAESQKQSSEEMNPLERLKKFRQRPKVGEDKPPPDFQLVATAKMLLKPRNQKKDRAGPVPPFPPLYFSINARPPKGYLYYFAYGPEMNPDRFSMYIHRQIQTRFWGTLFGFSLVFNKRVCGSIYLCSFQHYEHLVLPVMMCNSLDPEQYGVAQYCVPALTYIAQDDWTEKDITLNCDYSVKQSLKGGDLLTPEYRNFLSNKLMSTIAQEVMA</sequence>
<evidence type="ECO:0000256" key="1">
    <source>
        <dbReference type="SAM" id="MobiDB-lite"/>
    </source>
</evidence>
<feature type="region of interest" description="Disordered" evidence="1">
    <location>
        <begin position="310"/>
        <end position="358"/>
    </location>
</feature>
<keyword evidence="3" id="KW-1185">Reference proteome</keyword>
<feature type="region of interest" description="Disordered" evidence="1">
    <location>
        <begin position="761"/>
        <end position="831"/>
    </location>
</feature>
<protein>
    <submittedName>
        <fullName evidence="2">Uncharacterized protein</fullName>
    </submittedName>
</protein>
<name>A0ABD3WFH7_SINWO</name>
<feature type="compositionally biased region" description="Polar residues" evidence="1">
    <location>
        <begin position="210"/>
        <end position="237"/>
    </location>
</feature>
<feature type="compositionally biased region" description="Polar residues" evidence="1">
    <location>
        <begin position="817"/>
        <end position="830"/>
    </location>
</feature>
<comment type="caution">
    <text evidence="2">The sequence shown here is derived from an EMBL/GenBank/DDBJ whole genome shotgun (WGS) entry which is preliminary data.</text>
</comment>
<evidence type="ECO:0000313" key="2">
    <source>
        <dbReference type="EMBL" id="KAL3872141.1"/>
    </source>
</evidence>
<proteinExistence type="predicted"/>
<feature type="compositionally biased region" description="Basic and acidic residues" evidence="1">
    <location>
        <begin position="449"/>
        <end position="462"/>
    </location>
</feature>
<dbReference type="EMBL" id="JBJQND010000007">
    <property type="protein sequence ID" value="KAL3872141.1"/>
    <property type="molecule type" value="Genomic_DNA"/>
</dbReference>
<gene>
    <name evidence="2" type="ORF">ACJMK2_040092</name>
</gene>
<dbReference type="Proteomes" id="UP001634394">
    <property type="component" value="Unassembled WGS sequence"/>
</dbReference>
<feature type="compositionally biased region" description="Basic and acidic residues" evidence="1">
    <location>
        <begin position="428"/>
        <end position="441"/>
    </location>
</feature>
<feature type="compositionally biased region" description="Basic and acidic residues" evidence="1">
    <location>
        <begin position="478"/>
        <end position="492"/>
    </location>
</feature>
<organism evidence="2 3">
    <name type="scientific">Sinanodonta woodiana</name>
    <name type="common">Chinese pond mussel</name>
    <name type="synonym">Anodonta woodiana</name>
    <dbReference type="NCBI Taxonomy" id="1069815"/>
    <lineage>
        <taxon>Eukaryota</taxon>
        <taxon>Metazoa</taxon>
        <taxon>Spiralia</taxon>
        <taxon>Lophotrochozoa</taxon>
        <taxon>Mollusca</taxon>
        <taxon>Bivalvia</taxon>
        <taxon>Autobranchia</taxon>
        <taxon>Heteroconchia</taxon>
        <taxon>Palaeoheterodonta</taxon>
        <taxon>Unionida</taxon>
        <taxon>Unionoidea</taxon>
        <taxon>Unionidae</taxon>
        <taxon>Unioninae</taxon>
        <taxon>Sinanodonta</taxon>
    </lineage>
</organism>
<feature type="region of interest" description="Disordered" evidence="1">
    <location>
        <begin position="210"/>
        <end position="289"/>
    </location>
</feature>
<feature type="compositionally biased region" description="Polar residues" evidence="1">
    <location>
        <begin position="271"/>
        <end position="285"/>
    </location>
</feature>